<reference evidence="2" key="1">
    <citation type="submission" date="2016-10" db="EMBL/GenBank/DDBJ databases">
        <title>Pseudomonas frederiksbergensis ERGS4:02 complete genome.</title>
        <authorList>
            <person name="Kumar R."/>
            <person name="Acharya V."/>
            <person name="Singh D."/>
        </authorList>
    </citation>
    <scope>NUCLEOTIDE SEQUENCE [LARGE SCALE GENOMIC DNA]</scope>
    <source>
        <strain evidence="2">ERGS4:02</strain>
    </source>
</reference>
<gene>
    <name evidence="1" type="ORF">BLL42_21170</name>
</gene>
<dbReference type="Proteomes" id="UP000182567">
    <property type="component" value="Chromosome"/>
</dbReference>
<protein>
    <submittedName>
        <fullName evidence="1">Uncharacterized protein</fullName>
    </submittedName>
</protein>
<sequence length="63" mass="6712">MQLLSLIRVEWRHAMPDGLINGCKFCGGSIGLFDVLAVKKKIAACPALALDALVQGLARSAIF</sequence>
<accession>A0A1J0EQL9</accession>
<proteinExistence type="predicted"/>
<evidence type="ECO:0000313" key="1">
    <source>
        <dbReference type="EMBL" id="APC18112.1"/>
    </source>
</evidence>
<dbReference type="AlphaFoldDB" id="A0A1J0EQL9"/>
<name>A0A1J0EQL9_9PSED</name>
<evidence type="ECO:0000313" key="2">
    <source>
        <dbReference type="Proteomes" id="UP000182567"/>
    </source>
</evidence>
<dbReference type="EMBL" id="CP017886">
    <property type="protein sequence ID" value="APC18112.1"/>
    <property type="molecule type" value="Genomic_DNA"/>
</dbReference>
<organism evidence="1 2">
    <name type="scientific">Pseudomonas frederiksbergensis</name>
    <dbReference type="NCBI Taxonomy" id="104087"/>
    <lineage>
        <taxon>Bacteria</taxon>
        <taxon>Pseudomonadati</taxon>
        <taxon>Pseudomonadota</taxon>
        <taxon>Gammaproteobacteria</taxon>
        <taxon>Pseudomonadales</taxon>
        <taxon>Pseudomonadaceae</taxon>
        <taxon>Pseudomonas</taxon>
    </lineage>
</organism>